<feature type="domain" description="Ubiquitin-like modifier-activating enzyme Atg7 N-terminal" evidence="9">
    <location>
        <begin position="9"/>
        <end position="317"/>
    </location>
</feature>
<dbReference type="FunFam" id="3.40.50.720:FF:000243">
    <property type="entry name" value="Ubiquitin-like modifier-activating enzyme ATG7"/>
    <property type="match status" value="1"/>
</dbReference>
<dbReference type="NCBIfam" id="TIGR01381">
    <property type="entry name" value="E1_like_apg7"/>
    <property type="match status" value="1"/>
</dbReference>
<dbReference type="CDD" id="cd01486">
    <property type="entry name" value="Apg7"/>
    <property type="match status" value="1"/>
</dbReference>
<keyword evidence="11" id="KW-1185">Reference proteome</keyword>
<dbReference type="GO" id="GO:0015031">
    <property type="term" value="P:protein transport"/>
    <property type="evidence" value="ECO:0007669"/>
    <property type="project" value="UniProtKB-UniRule"/>
</dbReference>
<evidence type="ECO:0000256" key="5">
    <source>
        <dbReference type="ARBA" id="ARBA00023006"/>
    </source>
</evidence>
<feature type="active site" description="Glycyl thioester intermediate" evidence="6">
    <location>
        <position position="553"/>
    </location>
</feature>
<evidence type="ECO:0000256" key="3">
    <source>
        <dbReference type="ARBA" id="ARBA00022448"/>
    </source>
</evidence>
<dbReference type="GO" id="GO:0000407">
    <property type="term" value="C:phagophore assembly site"/>
    <property type="evidence" value="ECO:0007669"/>
    <property type="project" value="UniProtKB-SubCell"/>
</dbReference>
<dbReference type="EMBL" id="JARPUR010000005">
    <property type="protein sequence ID" value="KAK4875920.1"/>
    <property type="molecule type" value="Genomic_DNA"/>
</dbReference>
<evidence type="ECO:0000259" key="9">
    <source>
        <dbReference type="Pfam" id="PF16420"/>
    </source>
</evidence>
<reference evidence="11" key="1">
    <citation type="submission" date="2023-01" db="EMBL/GenBank/DDBJ databases">
        <title>Key to firefly adult light organ development and bioluminescence: homeobox transcription factors regulate luciferase expression and transportation to peroxisome.</title>
        <authorList>
            <person name="Fu X."/>
        </authorList>
    </citation>
    <scope>NUCLEOTIDE SEQUENCE [LARGE SCALE GENOMIC DNA]</scope>
</reference>
<dbReference type="GO" id="GO:0000422">
    <property type="term" value="P:autophagy of mitochondrion"/>
    <property type="evidence" value="ECO:0007669"/>
    <property type="project" value="TreeGrafter"/>
</dbReference>
<name>A0AAN7NYD0_9COLE</name>
<accession>A0AAN7NYD0</accession>
<dbReference type="Pfam" id="PF16420">
    <property type="entry name" value="ATG7_N"/>
    <property type="match status" value="1"/>
</dbReference>
<evidence type="ECO:0000259" key="8">
    <source>
        <dbReference type="Pfam" id="PF00899"/>
    </source>
</evidence>
<gene>
    <name evidence="10" type="ORF">RN001_012342</name>
</gene>
<dbReference type="GO" id="GO:0000045">
    <property type="term" value="P:autophagosome assembly"/>
    <property type="evidence" value="ECO:0007669"/>
    <property type="project" value="TreeGrafter"/>
</dbReference>
<dbReference type="GO" id="GO:0032446">
    <property type="term" value="P:protein modification by small protein conjugation"/>
    <property type="evidence" value="ECO:0007669"/>
    <property type="project" value="TreeGrafter"/>
</dbReference>
<comment type="subunit">
    <text evidence="7">Homodimer.</text>
</comment>
<sequence length="690" mass="77992">MTSTQEKVLEYFPFNSSVNPSFWHKLTEIKLDIDKLNETNRHIWGYYSNLTNHCKASLFEVDSTSFNVNNGCQNMFLPIRGVLMNKNTIDLFKDCDKNKLVQNEGFKLWEYYRNGEALQDPSLLNFFLILSFADLKKYHYYYWFCFLAPTKINLSLVKKILITDLFSIDKINLLFKDYTLLDVKQKTFFIIKNGENKLEVQPLSVIKDFNTSTNLKDYYFAFSDPSALPDHPGWPMRNYIAFLLYNCPFFQGSVINFVSFRLNRAGGELSCSNSCIFTVILPKINFDDLMNGDTTWIGWEKNERGKFGPRLSNMKNSIDPKCLAETAVDLNLKLIKWQLLPNIDLEKVKLTKCLLLGSGTLGCSVARCLLGWGVRNITFLDNSIVSFSNPVRQSLFTYENCLENKSKAIAAAENLEKVFPGVNTKGVDLSIPMPGHPVGESLLLQTKESVEILTELISNHDIIFLLMDSRESRWLPTLLGNYYKKIVINAALGFDTYLVMRHGCNSGDSIEETPGTSTEGYKAIPGNNLGCYFCNDVTAPGDSLSQRTLDQQCTVTRPGISSIAGALAVELAISILQHRNGANAAAFYRANNYDFGENYGPEESLLGIVPHSIRGFLSSYSHVLPATEKYKQCVACSDVILQEYATNGFEFLLKVFNSSKYLEELTGLADIQNEIGNLEVWDLEEMEESD</sequence>
<dbReference type="Gene3D" id="3.40.140.100">
    <property type="entry name" value="Ubiquitin-like modifier-activating enzyme ATG7 C-terminal domain"/>
    <property type="match status" value="1"/>
</dbReference>
<dbReference type="Pfam" id="PF00899">
    <property type="entry name" value="ThiF"/>
    <property type="match status" value="1"/>
</dbReference>
<dbReference type="Proteomes" id="UP001353858">
    <property type="component" value="Unassembled WGS sequence"/>
</dbReference>
<evidence type="ECO:0000313" key="11">
    <source>
        <dbReference type="Proteomes" id="UP001353858"/>
    </source>
</evidence>
<keyword evidence="3 7" id="KW-0813">Transport</keyword>
<dbReference type="PANTHER" id="PTHR10953">
    <property type="entry name" value="UBIQUITIN-ACTIVATING ENZYME E1"/>
    <property type="match status" value="1"/>
</dbReference>
<dbReference type="InterPro" id="IPR042523">
    <property type="entry name" value="Atg7_N_2"/>
</dbReference>
<evidence type="ECO:0000256" key="2">
    <source>
        <dbReference type="ARBA" id="ARBA00017647"/>
    </source>
</evidence>
<keyword evidence="4 7" id="KW-0653">Protein transport</keyword>
<dbReference type="GO" id="GO:0019779">
    <property type="term" value="F:Atg8 activating enzyme activity"/>
    <property type="evidence" value="ECO:0007669"/>
    <property type="project" value="TreeGrafter"/>
</dbReference>
<evidence type="ECO:0000256" key="4">
    <source>
        <dbReference type="ARBA" id="ARBA00022927"/>
    </source>
</evidence>
<dbReference type="InterPro" id="IPR000594">
    <property type="entry name" value="ThiF_NAD_FAD-bd"/>
</dbReference>
<evidence type="ECO:0000256" key="6">
    <source>
        <dbReference type="PIRSR" id="PIRSR606285-1"/>
    </source>
</evidence>
<dbReference type="SUPFAM" id="SSF69572">
    <property type="entry name" value="Activating enzymes of the ubiquitin-like proteins"/>
    <property type="match status" value="1"/>
</dbReference>
<keyword evidence="5 7" id="KW-0072">Autophagy</keyword>
<dbReference type="AlphaFoldDB" id="A0AAN7NYD0"/>
<comment type="caution">
    <text evidence="10">The sequence shown here is derived from an EMBL/GenBank/DDBJ whole genome shotgun (WGS) entry which is preliminary data.</text>
</comment>
<dbReference type="PANTHER" id="PTHR10953:SF3">
    <property type="entry name" value="UBIQUITIN-LIKE MODIFIER-ACTIVATING ENZYME ATG7"/>
    <property type="match status" value="1"/>
</dbReference>
<evidence type="ECO:0000256" key="1">
    <source>
        <dbReference type="ARBA" id="ARBA00010931"/>
    </source>
</evidence>
<evidence type="ECO:0000256" key="7">
    <source>
        <dbReference type="RuleBase" id="RU366022"/>
    </source>
</evidence>
<dbReference type="InterPro" id="IPR042522">
    <property type="entry name" value="Atg7_N_1"/>
</dbReference>
<feature type="domain" description="THIF-type NAD/FAD binding fold" evidence="8">
    <location>
        <begin position="335"/>
        <end position="594"/>
    </location>
</feature>
<dbReference type="GO" id="GO:0019778">
    <property type="term" value="F:Atg12 activating enzyme activity"/>
    <property type="evidence" value="ECO:0007669"/>
    <property type="project" value="TreeGrafter"/>
</dbReference>
<dbReference type="InterPro" id="IPR035985">
    <property type="entry name" value="Ubiquitin-activating_enz"/>
</dbReference>
<comment type="subcellular location">
    <subcellularLocation>
        <location evidence="7">Cytoplasm</location>
    </subcellularLocation>
    <subcellularLocation>
        <location evidence="7">Preautophagosomal structure</location>
    </subcellularLocation>
</comment>
<dbReference type="FunFam" id="3.40.140.70:FF:000001">
    <property type="entry name" value="Ubiquitin-like modifier-activating enzyme atg7"/>
    <property type="match status" value="1"/>
</dbReference>
<comment type="similarity">
    <text evidence="1 7">Belongs to the ATG7 family.</text>
</comment>
<evidence type="ECO:0000313" key="10">
    <source>
        <dbReference type="EMBL" id="KAK4875920.1"/>
    </source>
</evidence>
<protein>
    <recommendedName>
        <fullName evidence="2 7">Ubiquitin-like modifier-activating enzyme ATG7</fullName>
    </recommendedName>
    <alternativeName>
        <fullName evidence="7">Autophagy-related protein 7</fullName>
    </alternativeName>
</protein>
<organism evidence="10 11">
    <name type="scientific">Aquatica leii</name>
    <dbReference type="NCBI Taxonomy" id="1421715"/>
    <lineage>
        <taxon>Eukaryota</taxon>
        <taxon>Metazoa</taxon>
        <taxon>Ecdysozoa</taxon>
        <taxon>Arthropoda</taxon>
        <taxon>Hexapoda</taxon>
        <taxon>Insecta</taxon>
        <taxon>Pterygota</taxon>
        <taxon>Neoptera</taxon>
        <taxon>Endopterygota</taxon>
        <taxon>Coleoptera</taxon>
        <taxon>Polyphaga</taxon>
        <taxon>Elateriformia</taxon>
        <taxon>Elateroidea</taxon>
        <taxon>Lampyridae</taxon>
        <taxon>Luciolinae</taxon>
        <taxon>Aquatica</taxon>
    </lineage>
</organism>
<dbReference type="GO" id="GO:0034727">
    <property type="term" value="P:piecemeal microautophagy of the nucleus"/>
    <property type="evidence" value="ECO:0007669"/>
    <property type="project" value="TreeGrafter"/>
</dbReference>
<dbReference type="InterPro" id="IPR006285">
    <property type="entry name" value="Atg7"/>
</dbReference>
<dbReference type="Gene3D" id="3.40.140.70">
    <property type="entry name" value="Ubiquitin-like modifier-activating enzyme ATG7 N-terminal domain"/>
    <property type="match status" value="1"/>
</dbReference>
<keyword evidence="7" id="KW-0833">Ubl conjugation pathway</keyword>
<dbReference type="Gene3D" id="3.40.50.720">
    <property type="entry name" value="NAD(P)-binding Rossmann-like Domain"/>
    <property type="match status" value="1"/>
</dbReference>
<comment type="function">
    <text evidence="7">E1-like activating enzyme involved in the 2 ubiquitin-like systems required for autophagy.</text>
</comment>
<proteinExistence type="inferred from homology"/>
<dbReference type="InterPro" id="IPR032197">
    <property type="entry name" value="Atg7_N"/>
</dbReference>
<keyword evidence="7" id="KW-0963">Cytoplasm</keyword>
<dbReference type="GO" id="GO:0006995">
    <property type="term" value="P:cellular response to nitrogen starvation"/>
    <property type="evidence" value="ECO:0007669"/>
    <property type="project" value="TreeGrafter"/>
</dbReference>
<dbReference type="InterPro" id="IPR045886">
    <property type="entry name" value="ThiF/MoeB/HesA"/>
</dbReference>